<name>A0AAW3TMY1_9SPHN</name>
<proteinExistence type="predicted"/>
<comment type="caution">
    <text evidence="3">The sequence shown here is derived from an EMBL/GenBank/DDBJ whole genome shotgun (WGS) entry which is preliminary data.</text>
</comment>
<evidence type="ECO:0000313" key="3">
    <source>
        <dbReference type="EMBL" id="MBB3875023.1"/>
    </source>
</evidence>
<feature type="transmembrane region" description="Helical" evidence="1">
    <location>
        <begin position="82"/>
        <end position="101"/>
    </location>
</feature>
<dbReference type="AlphaFoldDB" id="A0AAW3TMY1"/>
<dbReference type="EMBL" id="JACIDB010000002">
    <property type="protein sequence ID" value="MBB3875023.1"/>
    <property type="molecule type" value="Genomic_DNA"/>
</dbReference>
<dbReference type="PANTHER" id="PTHR39430:SF1">
    <property type="entry name" value="PROTEASE"/>
    <property type="match status" value="1"/>
</dbReference>
<dbReference type="PANTHER" id="PTHR39430">
    <property type="entry name" value="MEMBRANE-ASSOCIATED PROTEASE-RELATED"/>
    <property type="match status" value="1"/>
</dbReference>
<keyword evidence="1" id="KW-1133">Transmembrane helix</keyword>
<evidence type="ECO:0000256" key="1">
    <source>
        <dbReference type="SAM" id="Phobius"/>
    </source>
</evidence>
<dbReference type="InterPro" id="IPR003675">
    <property type="entry name" value="Rce1/LyrA-like_dom"/>
</dbReference>
<feature type="transmembrane region" description="Helical" evidence="1">
    <location>
        <begin position="252"/>
        <end position="272"/>
    </location>
</feature>
<sequence length="286" mass="30621">MIILGDSGLLRPGRWRWLAAIGWMVALFAVMSVLLFPGWLHAAPAYRNAVRIGSVLVAYAVYALAVRYGERRAPVEIAARPLLPELFAGLAIGAGMFALVFTRLRLLGVYTLAPGQWGDWPSDIVWALRTGFAEELLLRLVVFRLLMRAGGLWPALAISALLFGAMHLANPNATLVAALAIAVEAGLMLAAFYLVTGRIWMAVGVHAAWNFVQGPVFGARVSGGTDTGSLFVSAPVQGSPDWLSGGAFGPEASLPAVIVGFVIFVVVLRTALRRWNRDHVHGVGLS</sequence>
<keyword evidence="1" id="KW-0812">Transmembrane</keyword>
<feature type="domain" description="CAAX prenyl protease 2/Lysostaphin resistance protein A-like" evidence="2">
    <location>
        <begin position="124"/>
        <end position="212"/>
    </location>
</feature>
<protein>
    <recommendedName>
        <fullName evidence="2">CAAX prenyl protease 2/Lysostaphin resistance protein A-like domain-containing protein</fullName>
    </recommendedName>
</protein>
<gene>
    <name evidence="3" type="ORF">GGR47_001258</name>
</gene>
<dbReference type="Proteomes" id="UP000528945">
    <property type="component" value="Unassembled WGS sequence"/>
</dbReference>
<feature type="transmembrane region" description="Helical" evidence="1">
    <location>
        <begin position="52"/>
        <end position="70"/>
    </location>
</feature>
<dbReference type="GO" id="GO:0004175">
    <property type="term" value="F:endopeptidase activity"/>
    <property type="evidence" value="ECO:0007669"/>
    <property type="project" value="UniProtKB-ARBA"/>
</dbReference>
<keyword evidence="1" id="KW-0472">Membrane</keyword>
<accession>A0AAW3TMY1</accession>
<dbReference type="RefSeq" id="WP_147035882.1">
    <property type="nucleotide sequence ID" value="NZ_JACIDB010000002.1"/>
</dbReference>
<dbReference type="GO" id="GO:0080120">
    <property type="term" value="P:CAAX-box protein maturation"/>
    <property type="evidence" value="ECO:0007669"/>
    <property type="project" value="UniProtKB-ARBA"/>
</dbReference>
<evidence type="ECO:0000313" key="4">
    <source>
        <dbReference type="Proteomes" id="UP000528945"/>
    </source>
</evidence>
<feature type="transmembrane region" description="Helical" evidence="1">
    <location>
        <begin position="145"/>
        <end position="163"/>
    </location>
</feature>
<feature type="transmembrane region" description="Helical" evidence="1">
    <location>
        <begin position="175"/>
        <end position="195"/>
    </location>
</feature>
<reference evidence="3 4" key="1">
    <citation type="submission" date="2020-08" db="EMBL/GenBank/DDBJ databases">
        <title>Genomic Encyclopedia of Type Strains, Phase IV (KMG-IV): sequencing the most valuable type-strain genomes for metagenomic binning, comparative biology and taxonomic classification.</title>
        <authorList>
            <person name="Goeker M."/>
        </authorList>
    </citation>
    <scope>NUCLEOTIDE SEQUENCE [LARGE SCALE GENOMIC DNA]</scope>
    <source>
        <strain evidence="3 4">DSM 15581</strain>
    </source>
</reference>
<feature type="transmembrane region" description="Helical" evidence="1">
    <location>
        <begin position="17"/>
        <end position="40"/>
    </location>
</feature>
<evidence type="ECO:0000259" key="2">
    <source>
        <dbReference type="Pfam" id="PF02517"/>
    </source>
</evidence>
<keyword evidence="4" id="KW-1185">Reference proteome</keyword>
<organism evidence="3 4">
    <name type="scientific">Sphingomonas aquatilis</name>
    <dbReference type="NCBI Taxonomy" id="93063"/>
    <lineage>
        <taxon>Bacteria</taxon>
        <taxon>Pseudomonadati</taxon>
        <taxon>Pseudomonadota</taxon>
        <taxon>Alphaproteobacteria</taxon>
        <taxon>Sphingomonadales</taxon>
        <taxon>Sphingomonadaceae</taxon>
        <taxon>Sphingomonas</taxon>
    </lineage>
</organism>
<dbReference type="Pfam" id="PF02517">
    <property type="entry name" value="Rce1-like"/>
    <property type="match status" value="1"/>
</dbReference>